<gene>
    <name evidence="4" type="ORF">DFA_02765</name>
</gene>
<dbReference type="GO" id="GO:0005737">
    <property type="term" value="C:cytoplasm"/>
    <property type="evidence" value="ECO:0007669"/>
    <property type="project" value="TreeGrafter"/>
</dbReference>
<dbReference type="STRING" id="1054147.F4PI88"/>
<feature type="compositionally biased region" description="Low complexity" evidence="2">
    <location>
        <begin position="325"/>
        <end position="356"/>
    </location>
</feature>
<dbReference type="FunFam" id="3.40.50.11210:FF:000001">
    <property type="entry name" value="Ral GTPase-activating protein subunit alpha-1 isoform 1"/>
    <property type="match status" value="1"/>
</dbReference>
<evidence type="ECO:0000313" key="5">
    <source>
        <dbReference type="Proteomes" id="UP000007797"/>
    </source>
</evidence>
<evidence type="ECO:0000256" key="1">
    <source>
        <dbReference type="ARBA" id="ARBA00022468"/>
    </source>
</evidence>
<dbReference type="Proteomes" id="UP000007797">
    <property type="component" value="Unassembled WGS sequence"/>
</dbReference>
<feature type="compositionally biased region" description="Basic and acidic residues" evidence="2">
    <location>
        <begin position="163"/>
        <end position="185"/>
    </location>
</feature>
<feature type="compositionally biased region" description="Polar residues" evidence="2">
    <location>
        <begin position="305"/>
        <end position="319"/>
    </location>
</feature>
<evidence type="ECO:0000256" key="2">
    <source>
        <dbReference type="SAM" id="MobiDB-lite"/>
    </source>
</evidence>
<dbReference type="PANTHER" id="PTHR15711:SF53">
    <property type="entry name" value="RAPGAP_RANGAP DOMAIN-CONTAINING PROTEIN"/>
    <property type="match status" value="1"/>
</dbReference>
<feature type="domain" description="Rap-GAP" evidence="3">
    <location>
        <begin position="511"/>
        <end position="727"/>
    </location>
</feature>
<dbReference type="InterPro" id="IPR000331">
    <property type="entry name" value="Rap/Ran_GAP_dom"/>
</dbReference>
<proteinExistence type="predicted"/>
<dbReference type="SUPFAM" id="SSF111347">
    <property type="entry name" value="Rap/Ran-GAP"/>
    <property type="match status" value="1"/>
</dbReference>
<sequence>MDSFQSFGLCEKALEFNVEVEFPNHSKKIYQFHSRFTVDKIKDSPTALSKNDYTLQVGDEQLSVDFVRFIVSSPKITEALAIEPIVKIQVALKVSSFTNTQREKLIIGTNNMNQLKSNLEKSPIAARLAGGGRLSMTMGAGGILNQDAQNTLKLLKKYKEENGIKDDSNDHKKSSSKDSPTKERSSSSNSFFSVRQERSSSSGSITRESSTSSLNGSDVDSDTDCYAASTANKYATITASHLSPSKKTGSGGDGSGGGSPSTPKSKLKSFLFSEKKKSSTKSSQSCDDLSLSISTSPILLVSNRPKTQDYSTSSLQSGPTELGGSANSPLSHSPSHSRSSSCDAFSSSPNNNNNNNGAAGTISNYEQIKDFSLIENTKGFNVESYRKGYQASRHLQLDPLITNESWYAKHFHNQPDHVNFIGQDEKNGTFIVSCIKNIVVSEDKEKDKSSKNNSYKVLLRTKSNDIYTTTNLSSSKIQIKEIIQNIAPDLSTKNIKKFKSTTAVGSLEKELLNFEERQRIKSFKFGVLYCGANQSTEEEMLSNASGSQDFNEFLDILGGRIKLEGWTNYRAGLDVKSNTTGTESIYQLYQDFEIMYHVSTLLPHSIVDSQQVEKKRHIGNDIVVIIFKESDKPISPNTFQSDFNHVFIVVSVDKQHTQQKRYKVAITYKDGVPQNQPFLEYPCTFQNNQDFKNFLLCKFINTECSSYEAPSFKIKIQRTRTMLLKNICDTYTTK</sequence>
<dbReference type="Gene3D" id="3.40.50.11210">
    <property type="entry name" value="Rap/Ran-GAP"/>
    <property type="match status" value="1"/>
</dbReference>
<feature type="compositionally biased region" description="Low complexity" evidence="2">
    <location>
        <begin position="186"/>
        <end position="213"/>
    </location>
</feature>
<dbReference type="InterPro" id="IPR050989">
    <property type="entry name" value="Rap1_Ran_GAP"/>
</dbReference>
<evidence type="ECO:0000259" key="3">
    <source>
        <dbReference type="PROSITE" id="PS50085"/>
    </source>
</evidence>
<dbReference type="InterPro" id="IPR035974">
    <property type="entry name" value="Rap/Ran-GAP_sf"/>
</dbReference>
<feature type="region of interest" description="Disordered" evidence="2">
    <location>
        <begin position="242"/>
        <end position="266"/>
    </location>
</feature>
<dbReference type="GeneID" id="14877178"/>
<feature type="region of interest" description="Disordered" evidence="2">
    <location>
        <begin position="163"/>
        <end position="221"/>
    </location>
</feature>
<feature type="region of interest" description="Disordered" evidence="2">
    <location>
        <begin position="305"/>
        <end position="359"/>
    </location>
</feature>
<protein>
    <submittedName>
        <fullName evidence="4">RapGAP/RanGAP domain-containing protein</fullName>
    </submittedName>
</protein>
<name>F4PI88_CACFS</name>
<dbReference type="GO" id="GO:0005096">
    <property type="term" value="F:GTPase activator activity"/>
    <property type="evidence" value="ECO:0007669"/>
    <property type="project" value="UniProtKB-KW"/>
</dbReference>
<evidence type="ECO:0000313" key="4">
    <source>
        <dbReference type="EMBL" id="EGG24522.1"/>
    </source>
</evidence>
<dbReference type="EMBL" id="GL883006">
    <property type="protein sequence ID" value="EGG24522.1"/>
    <property type="molecule type" value="Genomic_DNA"/>
</dbReference>
<keyword evidence="1" id="KW-0343">GTPase activation</keyword>
<dbReference type="OrthoDB" id="2499658at2759"/>
<dbReference type="AlphaFoldDB" id="F4PI88"/>
<reference evidence="5" key="1">
    <citation type="journal article" date="2011" name="Genome Res.">
        <title>Phylogeny-wide analysis of social amoeba genomes highlights ancient origins for complex intercellular communication.</title>
        <authorList>
            <person name="Heidel A.J."/>
            <person name="Lawal H.M."/>
            <person name="Felder M."/>
            <person name="Schilde C."/>
            <person name="Helps N.R."/>
            <person name="Tunggal B."/>
            <person name="Rivero F."/>
            <person name="John U."/>
            <person name="Schleicher M."/>
            <person name="Eichinger L."/>
            <person name="Platzer M."/>
            <person name="Noegel A.A."/>
            <person name="Schaap P."/>
            <person name="Gloeckner G."/>
        </authorList>
    </citation>
    <scope>NUCLEOTIDE SEQUENCE [LARGE SCALE GENOMIC DNA]</scope>
    <source>
        <strain evidence="5">SH3</strain>
    </source>
</reference>
<accession>F4PI88</accession>
<dbReference type="RefSeq" id="XP_004362373.1">
    <property type="nucleotide sequence ID" value="XM_004362316.1"/>
</dbReference>
<dbReference type="PROSITE" id="PS50085">
    <property type="entry name" value="RAPGAP"/>
    <property type="match status" value="1"/>
</dbReference>
<dbReference type="KEGG" id="dfa:DFA_02765"/>
<organism evidence="4 5">
    <name type="scientific">Cavenderia fasciculata</name>
    <name type="common">Slime mold</name>
    <name type="synonym">Dictyostelium fasciculatum</name>
    <dbReference type="NCBI Taxonomy" id="261658"/>
    <lineage>
        <taxon>Eukaryota</taxon>
        <taxon>Amoebozoa</taxon>
        <taxon>Evosea</taxon>
        <taxon>Eumycetozoa</taxon>
        <taxon>Dictyostelia</taxon>
        <taxon>Acytosteliales</taxon>
        <taxon>Cavenderiaceae</taxon>
        <taxon>Cavenderia</taxon>
    </lineage>
</organism>
<dbReference type="GO" id="GO:0051056">
    <property type="term" value="P:regulation of small GTPase mediated signal transduction"/>
    <property type="evidence" value="ECO:0007669"/>
    <property type="project" value="InterPro"/>
</dbReference>
<feature type="compositionally biased region" description="Gly residues" evidence="2">
    <location>
        <begin position="249"/>
        <end position="259"/>
    </location>
</feature>
<dbReference type="Gene3D" id="6.10.140.210">
    <property type="match status" value="1"/>
</dbReference>
<dbReference type="Pfam" id="PF02145">
    <property type="entry name" value="Rap_GAP"/>
    <property type="match status" value="1"/>
</dbReference>
<keyword evidence="5" id="KW-1185">Reference proteome</keyword>
<dbReference type="PANTHER" id="PTHR15711">
    <property type="entry name" value="RAP GTPASE-ACTIVATING PROTEIN"/>
    <property type="match status" value="1"/>
</dbReference>
<dbReference type="OMA" id="IKIQRTR"/>